<evidence type="ECO:0000313" key="1">
    <source>
        <dbReference type="EMBL" id="AYF26843.1"/>
    </source>
</evidence>
<proteinExistence type="predicted"/>
<accession>A0A386WFH9</accession>
<evidence type="ECO:0008006" key="3">
    <source>
        <dbReference type="Google" id="ProtNLM"/>
    </source>
</evidence>
<dbReference type="EMBL" id="CP024087">
    <property type="protein sequence ID" value="AYF26843.1"/>
    <property type="molecule type" value="Genomic_DNA"/>
</dbReference>
<organism evidence="1 2">
    <name type="scientific">Micromonospora tulbaghiae</name>
    <dbReference type="NCBI Taxonomy" id="479978"/>
    <lineage>
        <taxon>Bacteria</taxon>
        <taxon>Bacillati</taxon>
        <taxon>Actinomycetota</taxon>
        <taxon>Actinomycetes</taxon>
        <taxon>Micromonosporales</taxon>
        <taxon>Micromonosporaceae</taxon>
        <taxon>Micromonospora</taxon>
    </lineage>
</organism>
<dbReference type="Proteomes" id="UP000267804">
    <property type="component" value="Chromosome"/>
</dbReference>
<dbReference type="KEGG" id="mtua:CSH63_05125"/>
<reference evidence="1 2" key="1">
    <citation type="submission" date="2017-10" db="EMBL/GenBank/DDBJ databases">
        <title>Integration of genomic and chemical information greatly accelerates assignment of the full stereostructure of myelolactone, a potent inhibitor of myeloma from a marine-derived Micromonospora.</title>
        <authorList>
            <person name="Kim M.C."/>
            <person name="Machado H."/>
            <person name="Jensen P.R."/>
            <person name="Fenical W."/>
        </authorList>
    </citation>
    <scope>NUCLEOTIDE SEQUENCE [LARGE SCALE GENOMIC DNA]</scope>
    <source>
        <strain evidence="1 2">CNY-010</strain>
    </source>
</reference>
<evidence type="ECO:0000313" key="2">
    <source>
        <dbReference type="Proteomes" id="UP000267804"/>
    </source>
</evidence>
<protein>
    <recommendedName>
        <fullName evidence="3">DUF4440 domain-containing protein</fullName>
    </recommendedName>
</protein>
<dbReference type="AlphaFoldDB" id="A0A386WFH9"/>
<name>A0A386WFH9_9ACTN</name>
<sequence>MIGAGAVACALVHRDKNEAIRHCQAAISKKLRAPSTAEFTDTIVSRGDSGFGTHYYDVAGTVDAQNGFGAMVRGEYTCELTQRPDGQWLVTSTRVL</sequence>
<gene>
    <name evidence="1" type="ORF">CSH63_05125</name>
</gene>